<evidence type="ECO:0000256" key="1">
    <source>
        <dbReference type="SAM" id="MobiDB-lite"/>
    </source>
</evidence>
<keyword evidence="2" id="KW-0472">Membrane</keyword>
<evidence type="ECO:0000256" key="2">
    <source>
        <dbReference type="SAM" id="Phobius"/>
    </source>
</evidence>
<dbReference type="EMBL" id="JBHSJB010000042">
    <property type="protein sequence ID" value="MFC5059338.1"/>
    <property type="molecule type" value="Genomic_DNA"/>
</dbReference>
<evidence type="ECO:0000313" key="3">
    <source>
        <dbReference type="EMBL" id="MFC5059338.1"/>
    </source>
</evidence>
<keyword evidence="4" id="KW-1185">Reference proteome</keyword>
<gene>
    <name evidence="3" type="ORF">ACFPFM_36970</name>
</gene>
<accession>A0ABV9YAU3</accession>
<protein>
    <recommendedName>
        <fullName evidence="5">DUF5666 domain-containing protein</fullName>
    </recommendedName>
</protein>
<feature type="region of interest" description="Disordered" evidence="1">
    <location>
        <begin position="196"/>
        <end position="223"/>
    </location>
</feature>
<feature type="transmembrane region" description="Helical" evidence="2">
    <location>
        <begin position="73"/>
        <end position="93"/>
    </location>
</feature>
<proteinExistence type="predicted"/>
<reference evidence="4" key="1">
    <citation type="journal article" date="2019" name="Int. J. Syst. Evol. Microbiol.">
        <title>The Global Catalogue of Microorganisms (GCM) 10K type strain sequencing project: providing services to taxonomists for standard genome sequencing and annotation.</title>
        <authorList>
            <consortium name="The Broad Institute Genomics Platform"/>
            <consortium name="The Broad Institute Genome Sequencing Center for Infectious Disease"/>
            <person name="Wu L."/>
            <person name="Ma J."/>
        </authorList>
    </citation>
    <scope>NUCLEOTIDE SEQUENCE [LARGE SCALE GENOMIC DNA]</scope>
    <source>
        <strain evidence="4">KCTC 12848</strain>
    </source>
</reference>
<dbReference type="RefSeq" id="WP_344035742.1">
    <property type="nucleotide sequence ID" value="NZ_BAAAKE010000003.1"/>
</dbReference>
<keyword evidence="2" id="KW-0812">Transmembrane</keyword>
<comment type="caution">
    <text evidence="3">The sequence shown here is derived from an EMBL/GenBank/DDBJ whole genome shotgun (WGS) entry which is preliminary data.</text>
</comment>
<sequence>MSNEPENPTRGGHPPQAADPTPGDHPPRAADPAPGSRPSQAADQTWGDPPQQTWGDPPPQAAPGPGWNGRKTLVAAAIAVGIAAAGGGVIYAASNSEAAQQGMGGPRGYGMRGGPGMVVMGSPFGDAQHGEFQHGEVTEVTDSSVTVKSDDGYVQTYRVDGDTQVNGGQGDLDDLDAGDSATVVATGSTAELILVGDAARGGDGRRQSDGQPPADGRGAPPTR</sequence>
<dbReference type="Proteomes" id="UP001595833">
    <property type="component" value="Unassembled WGS sequence"/>
</dbReference>
<evidence type="ECO:0008006" key="5">
    <source>
        <dbReference type="Google" id="ProtNLM"/>
    </source>
</evidence>
<name>A0ABV9YAU3_9PSEU</name>
<feature type="region of interest" description="Disordered" evidence="1">
    <location>
        <begin position="1"/>
        <end position="68"/>
    </location>
</feature>
<evidence type="ECO:0000313" key="4">
    <source>
        <dbReference type="Proteomes" id="UP001595833"/>
    </source>
</evidence>
<keyword evidence="2" id="KW-1133">Transmembrane helix</keyword>
<organism evidence="3 4">
    <name type="scientific">Saccharothrix xinjiangensis</name>
    <dbReference type="NCBI Taxonomy" id="204798"/>
    <lineage>
        <taxon>Bacteria</taxon>
        <taxon>Bacillati</taxon>
        <taxon>Actinomycetota</taxon>
        <taxon>Actinomycetes</taxon>
        <taxon>Pseudonocardiales</taxon>
        <taxon>Pseudonocardiaceae</taxon>
        <taxon>Saccharothrix</taxon>
    </lineage>
</organism>